<evidence type="ECO:0000313" key="8">
    <source>
        <dbReference type="EMBL" id="PVD36465.1"/>
    </source>
</evidence>
<dbReference type="InterPro" id="IPR013083">
    <property type="entry name" value="Znf_RING/FYVE/PHD"/>
</dbReference>
<feature type="domain" description="RING-type" evidence="6">
    <location>
        <begin position="10"/>
        <end position="51"/>
    </location>
</feature>
<accession>A0A2T7PSS3</accession>
<dbReference type="PANTHER" id="PTHR25462:SF296">
    <property type="entry name" value="MEIOTIC P26, ISOFORM F"/>
    <property type="match status" value="1"/>
</dbReference>
<sequence>MAATQDNMTCAVCREVYRSPRFLPCYHTFCLECLEELAKRHGDTIPCPTCRAPATVPPGGVCDLQVNFYFTEEALEQARSEKSLSMCPVHAQKCLVFYCTQCHQAICIRCKLTKHDGHVTEDLADAVTRCKQTIEHELDRLGNLIGILEWKTQCFKENKKYLEEKQVALTKQTSHSRGYGYLTPQRIWNDKDKAARVGADRNLPPPPPQPPPRENAGYRKDEAVKPPHPTPKVTYLRLRESKFQIPKKD</sequence>
<evidence type="ECO:0000259" key="6">
    <source>
        <dbReference type="PROSITE" id="PS50089"/>
    </source>
</evidence>
<feature type="compositionally biased region" description="Pro residues" evidence="5">
    <location>
        <begin position="203"/>
        <end position="213"/>
    </location>
</feature>
<feature type="domain" description="B box-type" evidence="7">
    <location>
        <begin position="82"/>
        <end position="123"/>
    </location>
</feature>
<evidence type="ECO:0000256" key="5">
    <source>
        <dbReference type="SAM" id="MobiDB-lite"/>
    </source>
</evidence>
<protein>
    <recommendedName>
        <fullName evidence="10">RING-type domain-containing protein</fullName>
    </recommendedName>
</protein>
<dbReference type="InterPro" id="IPR017907">
    <property type="entry name" value="Znf_RING_CS"/>
</dbReference>
<dbReference type="Pfam" id="PF13445">
    <property type="entry name" value="zf-RING_UBOX"/>
    <property type="match status" value="1"/>
</dbReference>
<keyword evidence="1" id="KW-0479">Metal-binding</keyword>
<dbReference type="Pfam" id="PF00643">
    <property type="entry name" value="zf-B_box"/>
    <property type="match status" value="1"/>
</dbReference>
<dbReference type="PROSITE" id="PS50089">
    <property type="entry name" value="ZF_RING_2"/>
    <property type="match status" value="1"/>
</dbReference>
<dbReference type="SMART" id="SM00184">
    <property type="entry name" value="RING"/>
    <property type="match status" value="1"/>
</dbReference>
<evidence type="ECO:0000313" key="9">
    <source>
        <dbReference type="Proteomes" id="UP000245119"/>
    </source>
</evidence>
<feature type="compositionally biased region" description="Basic and acidic residues" evidence="5">
    <location>
        <begin position="216"/>
        <end position="225"/>
    </location>
</feature>
<feature type="region of interest" description="Disordered" evidence="5">
    <location>
        <begin position="196"/>
        <end position="249"/>
    </location>
</feature>
<dbReference type="InterPro" id="IPR001841">
    <property type="entry name" value="Znf_RING"/>
</dbReference>
<dbReference type="EMBL" id="PZQS01000002">
    <property type="protein sequence ID" value="PVD36465.1"/>
    <property type="molecule type" value="Genomic_DNA"/>
</dbReference>
<dbReference type="SUPFAM" id="SSF57845">
    <property type="entry name" value="B-box zinc-binding domain"/>
    <property type="match status" value="1"/>
</dbReference>
<dbReference type="Proteomes" id="UP000245119">
    <property type="component" value="Linkage Group LG2"/>
</dbReference>
<dbReference type="Gene3D" id="3.30.160.60">
    <property type="entry name" value="Classic Zinc Finger"/>
    <property type="match status" value="1"/>
</dbReference>
<proteinExistence type="predicted"/>
<gene>
    <name evidence="8" type="ORF">C0Q70_03449</name>
</gene>
<reference evidence="8 9" key="1">
    <citation type="submission" date="2018-04" db="EMBL/GenBank/DDBJ databases">
        <title>The genome of golden apple snail Pomacea canaliculata provides insight into stress tolerance and invasive adaptation.</title>
        <authorList>
            <person name="Liu C."/>
            <person name="Liu B."/>
            <person name="Ren Y."/>
            <person name="Zhang Y."/>
            <person name="Wang H."/>
            <person name="Li S."/>
            <person name="Jiang F."/>
            <person name="Yin L."/>
            <person name="Zhang G."/>
            <person name="Qian W."/>
            <person name="Fan W."/>
        </authorList>
    </citation>
    <scope>NUCLEOTIDE SEQUENCE [LARGE SCALE GENOMIC DNA]</scope>
    <source>
        <strain evidence="8">SZHN2017</strain>
        <tissue evidence="8">Muscle</tissue>
    </source>
</reference>
<keyword evidence="3" id="KW-0862">Zinc</keyword>
<keyword evidence="9" id="KW-1185">Reference proteome</keyword>
<dbReference type="SUPFAM" id="SSF57850">
    <property type="entry name" value="RING/U-box"/>
    <property type="match status" value="1"/>
</dbReference>
<dbReference type="PANTHER" id="PTHR25462">
    <property type="entry name" value="BONUS, ISOFORM C-RELATED"/>
    <property type="match status" value="1"/>
</dbReference>
<feature type="compositionally biased region" description="Basic and acidic residues" evidence="5">
    <location>
        <begin position="237"/>
        <end position="249"/>
    </location>
</feature>
<comment type="caution">
    <text evidence="8">The sequence shown here is derived from an EMBL/GenBank/DDBJ whole genome shotgun (WGS) entry which is preliminary data.</text>
</comment>
<name>A0A2T7PSS3_POMCA</name>
<evidence type="ECO:0000256" key="2">
    <source>
        <dbReference type="ARBA" id="ARBA00022771"/>
    </source>
</evidence>
<evidence type="ECO:0000256" key="4">
    <source>
        <dbReference type="PROSITE-ProRule" id="PRU00024"/>
    </source>
</evidence>
<evidence type="ECO:0000259" key="7">
    <source>
        <dbReference type="PROSITE" id="PS50119"/>
    </source>
</evidence>
<evidence type="ECO:0000256" key="1">
    <source>
        <dbReference type="ARBA" id="ARBA00022723"/>
    </source>
</evidence>
<dbReference type="InterPro" id="IPR000315">
    <property type="entry name" value="Znf_B-box"/>
</dbReference>
<dbReference type="InterPro" id="IPR027370">
    <property type="entry name" value="Znf-RING_euk"/>
</dbReference>
<dbReference type="InterPro" id="IPR047153">
    <property type="entry name" value="TRIM45/56/19-like"/>
</dbReference>
<dbReference type="PROSITE" id="PS50119">
    <property type="entry name" value="ZF_BBOX"/>
    <property type="match status" value="1"/>
</dbReference>
<dbReference type="AlphaFoldDB" id="A0A2T7PSS3"/>
<evidence type="ECO:0008006" key="10">
    <source>
        <dbReference type="Google" id="ProtNLM"/>
    </source>
</evidence>
<keyword evidence="2 4" id="KW-0863">Zinc-finger</keyword>
<dbReference type="Gene3D" id="3.30.40.10">
    <property type="entry name" value="Zinc/RING finger domain, C3HC4 (zinc finger)"/>
    <property type="match status" value="1"/>
</dbReference>
<dbReference type="GO" id="GO:0008270">
    <property type="term" value="F:zinc ion binding"/>
    <property type="evidence" value="ECO:0007669"/>
    <property type="project" value="UniProtKB-KW"/>
</dbReference>
<dbReference type="PROSITE" id="PS00518">
    <property type="entry name" value="ZF_RING_1"/>
    <property type="match status" value="1"/>
</dbReference>
<dbReference type="OrthoDB" id="111250at2759"/>
<organism evidence="8 9">
    <name type="scientific">Pomacea canaliculata</name>
    <name type="common">Golden apple snail</name>
    <dbReference type="NCBI Taxonomy" id="400727"/>
    <lineage>
        <taxon>Eukaryota</taxon>
        <taxon>Metazoa</taxon>
        <taxon>Spiralia</taxon>
        <taxon>Lophotrochozoa</taxon>
        <taxon>Mollusca</taxon>
        <taxon>Gastropoda</taxon>
        <taxon>Caenogastropoda</taxon>
        <taxon>Architaenioglossa</taxon>
        <taxon>Ampullarioidea</taxon>
        <taxon>Ampullariidae</taxon>
        <taxon>Pomacea</taxon>
    </lineage>
</organism>
<evidence type="ECO:0000256" key="3">
    <source>
        <dbReference type="ARBA" id="ARBA00022833"/>
    </source>
</evidence>